<dbReference type="Proteomes" id="UP000509761">
    <property type="component" value="Chromosome"/>
</dbReference>
<dbReference type="InterPro" id="IPR036388">
    <property type="entry name" value="WH-like_DNA-bd_sf"/>
</dbReference>
<accession>A0A653ZLN1</accession>
<sequence>MDKLTAMRTFRRVVELQSFSAAANDQRLSNGAVSKQVAELEASLGVTLLTRTTRRLSLTDAGRAYYERCACILDDIEETELALGVHQAIPRGSLKINCPMSLGLLHIAPLIPVFAERYPEINIELVMNDRRVALVEEGFDVALRAGDPLEDSSLIARRLQSIHRVLCASPGYLERFGEPTTPQALSEHKCLLYSLGAAPEVWRLGYAGQTIEQRVKATLTANSSIALREALLAGMGISLTPTFVVSADLKAGRLIEIMPTYRPPEQGLYILYPASRYLSPKVRCFVDFMVNQLGGTPPWG</sequence>
<dbReference type="PANTHER" id="PTHR30537:SF5">
    <property type="entry name" value="HTH-TYPE TRANSCRIPTIONAL ACTIVATOR TTDR-RELATED"/>
    <property type="match status" value="1"/>
</dbReference>
<evidence type="ECO:0000313" key="6">
    <source>
        <dbReference type="Proteomes" id="UP000509761"/>
    </source>
</evidence>
<dbReference type="Pfam" id="PF03466">
    <property type="entry name" value="LysR_substrate"/>
    <property type="match status" value="1"/>
</dbReference>
<dbReference type="GO" id="GO:0003700">
    <property type="term" value="F:DNA-binding transcription factor activity"/>
    <property type="evidence" value="ECO:0007669"/>
    <property type="project" value="InterPro"/>
</dbReference>
<keyword evidence="2" id="KW-0805">Transcription regulation</keyword>
<evidence type="ECO:0000256" key="3">
    <source>
        <dbReference type="ARBA" id="ARBA00023125"/>
    </source>
</evidence>
<dbReference type="PROSITE" id="PS50931">
    <property type="entry name" value="HTH_LYSR"/>
    <property type="match status" value="1"/>
</dbReference>
<protein>
    <submittedName>
        <fullName evidence="5">HTH-type transcriptional regulator DmlR</fullName>
    </submittedName>
</protein>
<keyword evidence="3" id="KW-0238">DNA-binding</keyword>
<proteinExistence type="inferred from homology"/>
<dbReference type="FunFam" id="3.40.190.290:FF:000001">
    <property type="entry name" value="Transcriptional regulator, LysR family"/>
    <property type="match status" value="1"/>
</dbReference>
<dbReference type="Pfam" id="PF00126">
    <property type="entry name" value="HTH_1"/>
    <property type="match status" value="1"/>
</dbReference>
<dbReference type="RefSeq" id="WP_009286202.1">
    <property type="nucleotide sequence ID" value="NZ_BAAADW010000001.1"/>
</dbReference>
<dbReference type="InterPro" id="IPR000847">
    <property type="entry name" value="LysR_HTH_N"/>
</dbReference>
<gene>
    <name evidence="5" type="ORF">FX987_03786</name>
</gene>
<keyword evidence="6" id="KW-1185">Reference proteome</keyword>
<organism evidence="5 6">
    <name type="scientific">Vreelandella titanicae</name>
    <dbReference type="NCBI Taxonomy" id="664683"/>
    <lineage>
        <taxon>Bacteria</taxon>
        <taxon>Pseudomonadati</taxon>
        <taxon>Pseudomonadota</taxon>
        <taxon>Gammaproteobacteria</taxon>
        <taxon>Oceanospirillales</taxon>
        <taxon>Halomonadaceae</taxon>
        <taxon>Vreelandella</taxon>
    </lineage>
</organism>
<keyword evidence="4" id="KW-0804">Transcription</keyword>
<dbReference type="CDD" id="cd08422">
    <property type="entry name" value="PBP2_CrgA_like"/>
    <property type="match status" value="1"/>
</dbReference>
<reference evidence="5 6" key="1">
    <citation type="submission" date="2019-12" db="EMBL/GenBank/DDBJ databases">
        <title>Genome sequencing and assembly of endphytes of Porphyra tenera.</title>
        <authorList>
            <person name="Park J.M."/>
            <person name="Shin R."/>
            <person name="Jo S.H."/>
        </authorList>
    </citation>
    <scope>NUCLEOTIDE SEQUENCE [LARGE SCALE GENOMIC DNA]</scope>
    <source>
        <strain evidence="5 6">GPM3</strain>
    </source>
</reference>
<dbReference type="PANTHER" id="PTHR30537">
    <property type="entry name" value="HTH-TYPE TRANSCRIPTIONAL REGULATOR"/>
    <property type="match status" value="1"/>
</dbReference>
<dbReference type="AlphaFoldDB" id="A0A653ZLN1"/>
<dbReference type="SUPFAM" id="SSF53850">
    <property type="entry name" value="Periplasmic binding protein-like II"/>
    <property type="match status" value="1"/>
</dbReference>
<dbReference type="InterPro" id="IPR005119">
    <property type="entry name" value="LysR_subst-bd"/>
</dbReference>
<dbReference type="SUPFAM" id="SSF46785">
    <property type="entry name" value="Winged helix' DNA-binding domain"/>
    <property type="match status" value="1"/>
</dbReference>
<name>A0A653ZLN1_9GAMM</name>
<dbReference type="GeneID" id="69280934"/>
<dbReference type="Gene3D" id="1.10.10.10">
    <property type="entry name" value="Winged helix-like DNA-binding domain superfamily/Winged helix DNA-binding domain"/>
    <property type="match status" value="1"/>
</dbReference>
<evidence type="ECO:0000256" key="4">
    <source>
        <dbReference type="ARBA" id="ARBA00023163"/>
    </source>
</evidence>
<accession>A0A6N0Z2C3</accession>
<dbReference type="EMBL" id="CP054580">
    <property type="protein sequence ID" value="QKS25989.1"/>
    <property type="molecule type" value="Genomic_DNA"/>
</dbReference>
<dbReference type="InterPro" id="IPR058163">
    <property type="entry name" value="LysR-type_TF_proteobact-type"/>
</dbReference>
<evidence type="ECO:0000256" key="1">
    <source>
        <dbReference type="ARBA" id="ARBA00009437"/>
    </source>
</evidence>
<dbReference type="GO" id="GO:0003677">
    <property type="term" value="F:DNA binding"/>
    <property type="evidence" value="ECO:0007669"/>
    <property type="project" value="UniProtKB-KW"/>
</dbReference>
<dbReference type="FunFam" id="1.10.10.10:FF:000001">
    <property type="entry name" value="LysR family transcriptional regulator"/>
    <property type="match status" value="1"/>
</dbReference>
<evidence type="ECO:0000256" key="2">
    <source>
        <dbReference type="ARBA" id="ARBA00023015"/>
    </source>
</evidence>
<dbReference type="Gene3D" id="3.40.190.290">
    <property type="match status" value="1"/>
</dbReference>
<dbReference type="InterPro" id="IPR036390">
    <property type="entry name" value="WH_DNA-bd_sf"/>
</dbReference>
<comment type="similarity">
    <text evidence="1">Belongs to the LysR transcriptional regulatory family.</text>
</comment>
<evidence type="ECO:0000313" key="5">
    <source>
        <dbReference type="EMBL" id="QKS25989.1"/>
    </source>
</evidence>